<reference evidence="2 3" key="1">
    <citation type="submission" date="2022-01" db="EMBL/GenBank/DDBJ databases">
        <title>Novel bile acid biosynthetic pathways are enriched in the microbiome of centenarians.</title>
        <authorList>
            <person name="Sato Y."/>
            <person name="Atarashi K."/>
            <person name="Plichta R.D."/>
            <person name="Arai Y."/>
            <person name="Sasajima S."/>
            <person name="Kearney M.S."/>
            <person name="Suda W."/>
            <person name="Takeshita K."/>
            <person name="Sasaki T."/>
            <person name="Okamoto S."/>
            <person name="Skelly N.A."/>
            <person name="Okamura Y."/>
            <person name="Vlamakis H."/>
            <person name="Li Y."/>
            <person name="Tanoue T."/>
            <person name="Takei H."/>
            <person name="Nittono H."/>
            <person name="Narushima S."/>
            <person name="Irie J."/>
            <person name="Itoh H."/>
            <person name="Moriya K."/>
            <person name="Sugiura Y."/>
            <person name="Suematsu M."/>
            <person name="Moritoki N."/>
            <person name="Shibata S."/>
            <person name="Littman R.D."/>
            <person name="Fischbach A.M."/>
            <person name="Uwamino Y."/>
            <person name="Inoue T."/>
            <person name="Honda A."/>
            <person name="Hattori M."/>
            <person name="Murai T."/>
            <person name="Xavier J.R."/>
            <person name="Hirose N."/>
            <person name="Honda K."/>
        </authorList>
    </citation>
    <scope>NUCLEOTIDE SEQUENCE [LARGE SCALE GENOMIC DNA]</scope>
    <source>
        <strain evidence="2 3">CE91-St30</strain>
    </source>
</reference>
<dbReference type="Proteomes" id="UP001320544">
    <property type="component" value="Chromosome"/>
</dbReference>
<proteinExistence type="predicted"/>
<organism evidence="2 3">
    <name type="scientific">Raoultibacter timonensis</name>
    <dbReference type="NCBI Taxonomy" id="1907662"/>
    <lineage>
        <taxon>Bacteria</taxon>
        <taxon>Bacillati</taxon>
        <taxon>Actinomycetota</taxon>
        <taxon>Coriobacteriia</taxon>
        <taxon>Eggerthellales</taxon>
        <taxon>Eggerthellaceae</taxon>
        <taxon>Raoultibacter</taxon>
    </lineage>
</organism>
<evidence type="ECO:0008006" key="4">
    <source>
        <dbReference type="Google" id="ProtNLM"/>
    </source>
</evidence>
<keyword evidence="3" id="KW-1185">Reference proteome</keyword>
<protein>
    <recommendedName>
        <fullName evidence="4">LPXTG cell wall anchor domain-containing protein</fullName>
    </recommendedName>
</protein>
<evidence type="ECO:0000313" key="2">
    <source>
        <dbReference type="EMBL" id="BDE97456.1"/>
    </source>
</evidence>
<evidence type="ECO:0000313" key="3">
    <source>
        <dbReference type="Proteomes" id="UP001320544"/>
    </source>
</evidence>
<dbReference type="RefSeq" id="WP_279611931.1">
    <property type="nucleotide sequence ID" value="NZ_AP025564.1"/>
</dbReference>
<keyword evidence="1" id="KW-0472">Membrane</keyword>
<name>A0ABN6MLB4_9ACTN</name>
<keyword evidence="1" id="KW-0812">Transmembrane</keyword>
<sequence length="43" mass="4475">MELQTCTTACLGDTVVPFAAIGGIVVVALVVLVIAFALSRRKK</sequence>
<dbReference type="EMBL" id="AP025564">
    <property type="protein sequence ID" value="BDE97456.1"/>
    <property type="molecule type" value="Genomic_DNA"/>
</dbReference>
<feature type="transmembrane region" description="Helical" evidence="1">
    <location>
        <begin position="15"/>
        <end position="38"/>
    </location>
</feature>
<evidence type="ECO:0000256" key="1">
    <source>
        <dbReference type="SAM" id="Phobius"/>
    </source>
</evidence>
<gene>
    <name evidence="2" type="ORF">CE91St30_27890</name>
</gene>
<keyword evidence="1" id="KW-1133">Transmembrane helix</keyword>
<accession>A0ABN6MLB4</accession>